<gene>
    <name evidence="2" type="ORF">Aco04nite_08480</name>
</gene>
<accession>A0A919SAI4</accession>
<dbReference type="PANTHER" id="PTHR35525:SF3">
    <property type="entry name" value="BLL6575 PROTEIN"/>
    <property type="match status" value="1"/>
</dbReference>
<dbReference type="AlphaFoldDB" id="A0A919SAI4"/>
<evidence type="ECO:0000313" key="2">
    <source>
        <dbReference type="EMBL" id="GIM67938.1"/>
    </source>
</evidence>
<evidence type="ECO:0000259" key="1">
    <source>
        <dbReference type="Pfam" id="PF11706"/>
    </source>
</evidence>
<dbReference type="Pfam" id="PF11706">
    <property type="entry name" value="zf-CGNR"/>
    <property type="match status" value="1"/>
</dbReference>
<dbReference type="PANTHER" id="PTHR35525">
    <property type="entry name" value="BLL6575 PROTEIN"/>
    <property type="match status" value="1"/>
</dbReference>
<dbReference type="SUPFAM" id="SSF160904">
    <property type="entry name" value="Jann2411-like"/>
    <property type="match status" value="1"/>
</dbReference>
<name>A0A919SAI4_9ACTN</name>
<feature type="domain" description="Zinc finger CGNR" evidence="1">
    <location>
        <begin position="156"/>
        <end position="198"/>
    </location>
</feature>
<reference evidence="2" key="1">
    <citation type="submission" date="2021-03" db="EMBL/GenBank/DDBJ databases">
        <title>Whole genome shotgun sequence of Actinoplanes consettensis NBRC 14913.</title>
        <authorList>
            <person name="Komaki H."/>
            <person name="Tamura T."/>
        </authorList>
    </citation>
    <scope>NUCLEOTIDE SEQUENCE</scope>
    <source>
        <strain evidence="2">NBRC 14913</strain>
    </source>
</reference>
<dbReference type="Proteomes" id="UP000680865">
    <property type="component" value="Unassembled WGS sequence"/>
</dbReference>
<proteinExistence type="predicted"/>
<evidence type="ECO:0000313" key="3">
    <source>
        <dbReference type="Proteomes" id="UP000680865"/>
    </source>
</evidence>
<dbReference type="InterPro" id="IPR010852">
    <property type="entry name" value="ABATE"/>
</dbReference>
<organism evidence="2 3">
    <name type="scientific">Winogradskya consettensis</name>
    <dbReference type="NCBI Taxonomy" id="113560"/>
    <lineage>
        <taxon>Bacteria</taxon>
        <taxon>Bacillati</taxon>
        <taxon>Actinomycetota</taxon>
        <taxon>Actinomycetes</taxon>
        <taxon>Micromonosporales</taxon>
        <taxon>Micromonosporaceae</taxon>
        <taxon>Winogradskya</taxon>
    </lineage>
</organism>
<sequence>MVWHAGRVELDQHWLSYVHDAFALANAVGPAFAHGKPHLSSPGEAAAVAVPRLPVLTDADARTLDDTGRELWQILRDVAADNAAAAADPVGGGAAAAERLNVLMGRVDARPRMVRNGAAGHWHLHFRSAAGGEGMRWSANLAVAAGMLLGSGDFVRVKGCQAARCERVFLDGTRNRSQQFCSTRCQDRVKASAHRERRRAETGAAS</sequence>
<dbReference type="EMBL" id="BOQP01000004">
    <property type="protein sequence ID" value="GIM67938.1"/>
    <property type="molecule type" value="Genomic_DNA"/>
</dbReference>
<protein>
    <recommendedName>
        <fullName evidence="1">Zinc finger CGNR domain-containing protein</fullName>
    </recommendedName>
</protein>
<comment type="caution">
    <text evidence="2">The sequence shown here is derived from an EMBL/GenBank/DDBJ whole genome shotgun (WGS) entry which is preliminary data.</text>
</comment>
<keyword evidence="3" id="KW-1185">Reference proteome</keyword>
<dbReference type="InterPro" id="IPR023286">
    <property type="entry name" value="ABATE_dom_sf"/>
</dbReference>
<dbReference type="Gene3D" id="1.10.3300.10">
    <property type="entry name" value="Jann2411-like domain"/>
    <property type="match status" value="1"/>
</dbReference>
<dbReference type="InterPro" id="IPR021005">
    <property type="entry name" value="Znf_CGNR"/>
</dbReference>